<dbReference type="EMBL" id="FNRF01000003">
    <property type="protein sequence ID" value="SEA52479.1"/>
    <property type="molecule type" value="Genomic_DNA"/>
</dbReference>
<name>A0A1H4BWK6_XYLRU</name>
<evidence type="ECO:0000256" key="1">
    <source>
        <dbReference type="SAM" id="Phobius"/>
    </source>
</evidence>
<feature type="transmembrane region" description="Helical" evidence="1">
    <location>
        <begin position="127"/>
        <end position="145"/>
    </location>
</feature>
<dbReference type="GO" id="GO:0008233">
    <property type="term" value="F:peptidase activity"/>
    <property type="evidence" value="ECO:0007669"/>
    <property type="project" value="InterPro"/>
</dbReference>
<feature type="transmembrane region" description="Helical" evidence="1">
    <location>
        <begin position="157"/>
        <end position="175"/>
    </location>
</feature>
<organism evidence="2 3">
    <name type="scientific">Xylanibacter ruminicola</name>
    <name type="common">Prevotella ruminicola</name>
    <dbReference type="NCBI Taxonomy" id="839"/>
    <lineage>
        <taxon>Bacteria</taxon>
        <taxon>Pseudomonadati</taxon>
        <taxon>Bacteroidota</taxon>
        <taxon>Bacteroidia</taxon>
        <taxon>Bacteroidales</taxon>
        <taxon>Prevotellaceae</taxon>
        <taxon>Xylanibacter</taxon>
    </lineage>
</organism>
<dbReference type="Proteomes" id="UP000182257">
    <property type="component" value="Unassembled WGS sequence"/>
</dbReference>
<feature type="transmembrane region" description="Helical" evidence="1">
    <location>
        <begin position="31"/>
        <end position="53"/>
    </location>
</feature>
<evidence type="ECO:0000313" key="3">
    <source>
        <dbReference type="Proteomes" id="UP000182257"/>
    </source>
</evidence>
<dbReference type="OrthoDB" id="7545313at2"/>
<sequence>MQFVASLLPIIIYILVVYKIDNFALVNMRRLLQLVVGGMLTALVCFGLFSWLADWLPDGVHPVTEEAVKAVPLLVLAWRKRMVFFIDSVICGAAVGGGFSILENLFYLVLGQDAGLGTMLFRGLEVALVHIGCSAVVAAGLVLVVRQTERWRSRLEVRPFDVVMTILLLVAAVVAHVCHNHLHFNPVTQFVCVLAVMGGLLAWTYFYDVDMIHRWLDRGLDEQIQLFQSIRDGQLINTSTGAFLESVKASFPPLVYFDIICYVRLHAELSVTAKVRFLMRESGMLPPLGENERQQVLAKYREFKQMEKNMGASAMMTIAPVVKLHPADVNAFRNLISECSIT</sequence>
<feature type="transmembrane region" description="Helical" evidence="1">
    <location>
        <begin position="6"/>
        <end position="24"/>
    </location>
</feature>
<dbReference type="AlphaFoldDB" id="A0A1H4BWK6"/>
<reference evidence="2 3" key="1">
    <citation type="submission" date="2016-10" db="EMBL/GenBank/DDBJ databases">
        <authorList>
            <person name="de Groot N.N."/>
        </authorList>
    </citation>
    <scope>NUCLEOTIDE SEQUENCE [LARGE SCALE GENOMIC DNA]</scope>
    <source>
        <strain evidence="2 3">D31d</strain>
    </source>
</reference>
<gene>
    <name evidence="2" type="ORF">SAMN05216462_1649</name>
</gene>
<dbReference type="InterPro" id="IPR026898">
    <property type="entry name" value="PrsW"/>
</dbReference>
<feature type="transmembrane region" description="Helical" evidence="1">
    <location>
        <begin position="85"/>
        <end position="107"/>
    </location>
</feature>
<keyword evidence="1" id="KW-0812">Transmembrane</keyword>
<feature type="transmembrane region" description="Helical" evidence="1">
    <location>
        <begin position="187"/>
        <end position="206"/>
    </location>
</feature>
<keyword evidence="1" id="KW-0472">Membrane</keyword>
<keyword evidence="1" id="KW-1133">Transmembrane helix</keyword>
<proteinExistence type="predicted"/>
<accession>A0A1H4BWK6</accession>
<protein>
    <submittedName>
        <fullName evidence="2">Membrane proteinase PrsW, cleaves anti-sigma factor RsiW, M82 family</fullName>
    </submittedName>
</protein>
<evidence type="ECO:0000313" key="2">
    <source>
        <dbReference type="EMBL" id="SEA52479.1"/>
    </source>
</evidence>
<dbReference type="Pfam" id="PF13367">
    <property type="entry name" value="PrsW-protease"/>
    <property type="match status" value="1"/>
</dbReference>